<dbReference type="Gene3D" id="3.40.630.30">
    <property type="match status" value="1"/>
</dbReference>
<organism evidence="2 3">
    <name type="scientific">Neocallimastix californiae</name>
    <dbReference type="NCBI Taxonomy" id="1754190"/>
    <lineage>
        <taxon>Eukaryota</taxon>
        <taxon>Fungi</taxon>
        <taxon>Fungi incertae sedis</taxon>
        <taxon>Chytridiomycota</taxon>
        <taxon>Chytridiomycota incertae sedis</taxon>
        <taxon>Neocallimastigomycetes</taxon>
        <taxon>Neocallimastigales</taxon>
        <taxon>Neocallimastigaceae</taxon>
        <taxon>Neocallimastix</taxon>
    </lineage>
</organism>
<dbReference type="Proteomes" id="UP000193920">
    <property type="component" value="Unassembled WGS sequence"/>
</dbReference>
<comment type="caution">
    <text evidence="2">The sequence shown here is derived from an EMBL/GenBank/DDBJ whole genome shotgun (WGS) entry which is preliminary data.</text>
</comment>
<feature type="domain" description="N-acetyltransferase" evidence="1">
    <location>
        <begin position="126"/>
        <end position="158"/>
    </location>
</feature>
<evidence type="ECO:0000313" key="3">
    <source>
        <dbReference type="Proteomes" id="UP000193920"/>
    </source>
</evidence>
<sequence>MNEITFRRVRKDELEKCLDILYEAFKDYSIYHIIIPNSEANHGKFNRALLSCQLADSMANGIVMVAEREGEIISVIQLHSPEYKETTVFQYLFLGAFTVFRYGGIRKSLSFINMVNQCYSTNVEYAKNNPNCWDLECLAVKKKYQGQGIGSQVIQECIIPYVKKEGELLIFKT</sequence>
<dbReference type="EMBL" id="MCOG01000092">
    <property type="protein sequence ID" value="ORY52731.1"/>
    <property type="molecule type" value="Genomic_DNA"/>
</dbReference>
<dbReference type="PANTHER" id="PTHR42791">
    <property type="entry name" value="GNAT FAMILY ACETYLTRANSFERASE"/>
    <property type="match status" value="1"/>
</dbReference>
<dbReference type="AlphaFoldDB" id="A0A1Y2D0C0"/>
<proteinExistence type="predicted"/>
<name>A0A1Y2D0C0_9FUNG</name>
<evidence type="ECO:0000259" key="1">
    <source>
        <dbReference type="Pfam" id="PF00583"/>
    </source>
</evidence>
<gene>
    <name evidence="2" type="ORF">LY90DRAFT_508082</name>
</gene>
<dbReference type="InterPro" id="IPR052523">
    <property type="entry name" value="Trichothecene_AcTrans"/>
</dbReference>
<dbReference type="SUPFAM" id="SSF55729">
    <property type="entry name" value="Acyl-CoA N-acyltransferases (Nat)"/>
    <property type="match status" value="1"/>
</dbReference>
<dbReference type="InterPro" id="IPR000182">
    <property type="entry name" value="GNAT_dom"/>
</dbReference>
<protein>
    <recommendedName>
        <fullName evidence="1">N-acetyltransferase domain-containing protein</fullName>
    </recommendedName>
</protein>
<accession>A0A1Y2D0C0</accession>
<dbReference type="CDD" id="cd04301">
    <property type="entry name" value="NAT_SF"/>
    <property type="match status" value="1"/>
</dbReference>
<dbReference type="InterPro" id="IPR016181">
    <property type="entry name" value="Acyl_CoA_acyltransferase"/>
</dbReference>
<dbReference type="Pfam" id="PF00583">
    <property type="entry name" value="Acetyltransf_1"/>
    <property type="match status" value="1"/>
</dbReference>
<reference evidence="2 3" key="1">
    <citation type="submission" date="2016-08" db="EMBL/GenBank/DDBJ databases">
        <title>A Parts List for Fungal Cellulosomes Revealed by Comparative Genomics.</title>
        <authorList>
            <consortium name="DOE Joint Genome Institute"/>
            <person name="Haitjema C.H."/>
            <person name="Gilmore S.P."/>
            <person name="Henske J.K."/>
            <person name="Solomon K.V."/>
            <person name="De Groot R."/>
            <person name="Kuo A."/>
            <person name="Mondo S.J."/>
            <person name="Salamov A.A."/>
            <person name="Labutti K."/>
            <person name="Zhao Z."/>
            <person name="Chiniquy J."/>
            <person name="Barry K."/>
            <person name="Brewer H.M."/>
            <person name="Purvine S.O."/>
            <person name="Wright A.T."/>
            <person name="Boxma B."/>
            <person name="Van Alen T."/>
            <person name="Hackstein J.H."/>
            <person name="Baker S.E."/>
            <person name="Grigoriev I.V."/>
            <person name="O'Malley M.A."/>
        </authorList>
    </citation>
    <scope>NUCLEOTIDE SEQUENCE [LARGE SCALE GENOMIC DNA]</scope>
    <source>
        <strain evidence="2 3">G1</strain>
    </source>
</reference>
<dbReference type="PANTHER" id="PTHR42791:SF1">
    <property type="entry name" value="N-ACETYLTRANSFERASE DOMAIN-CONTAINING PROTEIN"/>
    <property type="match status" value="1"/>
</dbReference>
<evidence type="ECO:0000313" key="2">
    <source>
        <dbReference type="EMBL" id="ORY52731.1"/>
    </source>
</evidence>
<keyword evidence="3" id="KW-1185">Reference proteome</keyword>
<dbReference type="GO" id="GO:0016747">
    <property type="term" value="F:acyltransferase activity, transferring groups other than amino-acyl groups"/>
    <property type="evidence" value="ECO:0007669"/>
    <property type="project" value="InterPro"/>
</dbReference>